<keyword evidence="1" id="KW-0547">Nucleotide-binding</keyword>
<proteinExistence type="inferred from homology"/>
<dbReference type="InterPro" id="IPR038765">
    <property type="entry name" value="Papain-like_cys_pep_sf"/>
</dbReference>
<feature type="compositionally biased region" description="Polar residues" evidence="3">
    <location>
        <begin position="832"/>
        <end position="843"/>
    </location>
</feature>
<evidence type="ECO:0000313" key="9">
    <source>
        <dbReference type="Proteomes" id="UP000596742"/>
    </source>
</evidence>
<keyword evidence="1" id="KW-0234">DNA repair</keyword>
<dbReference type="PANTHER" id="PTHR47642">
    <property type="entry name" value="ATP-DEPENDENT DNA HELICASE"/>
    <property type="match status" value="1"/>
</dbReference>
<comment type="catalytic activity">
    <reaction evidence="1">
        <text>ATP + H2O = ADP + phosphate + H(+)</text>
        <dbReference type="Rhea" id="RHEA:13065"/>
        <dbReference type="ChEBI" id="CHEBI:15377"/>
        <dbReference type="ChEBI" id="CHEBI:15378"/>
        <dbReference type="ChEBI" id="CHEBI:30616"/>
        <dbReference type="ChEBI" id="CHEBI:43474"/>
        <dbReference type="ChEBI" id="CHEBI:456216"/>
        <dbReference type="EC" id="5.6.2.3"/>
    </reaction>
</comment>
<keyword evidence="1" id="KW-0378">Hydrolase</keyword>
<evidence type="ECO:0000256" key="2">
    <source>
        <dbReference type="SAM" id="Coils"/>
    </source>
</evidence>
<dbReference type="InterPro" id="IPR027417">
    <property type="entry name" value="P-loop_NTPase"/>
</dbReference>
<dbReference type="EMBL" id="UYJE01006991">
    <property type="protein sequence ID" value="VDI50754.1"/>
    <property type="molecule type" value="Genomic_DNA"/>
</dbReference>
<evidence type="ECO:0000259" key="7">
    <source>
        <dbReference type="Pfam" id="PF20209"/>
    </source>
</evidence>
<keyword evidence="1" id="KW-0233">DNA recombination</keyword>
<keyword evidence="9" id="KW-1185">Reference proteome</keyword>
<feature type="region of interest" description="Disordered" evidence="3">
    <location>
        <begin position="1"/>
        <end position="35"/>
    </location>
</feature>
<dbReference type="Pfam" id="PF05970">
    <property type="entry name" value="PIF1"/>
    <property type="match status" value="1"/>
</dbReference>
<dbReference type="Gene3D" id="3.40.50.300">
    <property type="entry name" value="P-loop containing nucleotide triphosphate hydrolases"/>
    <property type="match status" value="1"/>
</dbReference>
<feature type="domain" description="DUF6570" evidence="7">
    <location>
        <begin position="743"/>
        <end position="819"/>
    </location>
</feature>
<keyword evidence="2" id="KW-0175">Coiled coil</keyword>
<evidence type="ECO:0000259" key="6">
    <source>
        <dbReference type="Pfam" id="PF14214"/>
    </source>
</evidence>
<evidence type="ECO:0000256" key="1">
    <source>
        <dbReference type="RuleBase" id="RU363044"/>
    </source>
</evidence>
<gene>
    <name evidence="8" type="ORF">MGAL_10B016232</name>
</gene>
<accession>A0A8B6FIJ1</accession>
<dbReference type="InterPro" id="IPR006928">
    <property type="entry name" value="Herpes_teg_USP"/>
</dbReference>
<dbReference type="InterPro" id="IPR025476">
    <property type="entry name" value="Helitron_helicase-like"/>
</dbReference>
<keyword evidence="1" id="KW-0067">ATP-binding</keyword>
<dbReference type="GO" id="GO:0006310">
    <property type="term" value="P:DNA recombination"/>
    <property type="evidence" value="ECO:0007669"/>
    <property type="project" value="UniProtKB-KW"/>
</dbReference>
<comment type="similarity">
    <text evidence="1">Belongs to the helicase family.</text>
</comment>
<feature type="region of interest" description="Disordered" evidence="3">
    <location>
        <begin position="395"/>
        <end position="645"/>
    </location>
</feature>
<feature type="compositionally biased region" description="Basic residues" evidence="3">
    <location>
        <begin position="1"/>
        <end position="11"/>
    </location>
</feature>
<keyword evidence="1" id="KW-0347">Helicase</keyword>
<dbReference type="GO" id="GO:0043139">
    <property type="term" value="F:5'-3' DNA helicase activity"/>
    <property type="evidence" value="ECO:0007669"/>
    <property type="project" value="UniProtKB-EC"/>
</dbReference>
<dbReference type="Proteomes" id="UP000596742">
    <property type="component" value="Unassembled WGS sequence"/>
</dbReference>
<evidence type="ECO:0000259" key="5">
    <source>
        <dbReference type="Pfam" id="PF05970"/>
    </source>
</evidence>
<evidence type="ECO:0000313" key="8">
    <source>
        <dbReference type="EMBL" id="VDI50754.1"/>
    </source>
</evidence>
<dbReference type="PANTHER" id="PTHR47642:SF5">
    <property type="entry name" value="ATP-DEPENDENT DNA HELICASE"/>
    <property type="match status" value="1"/>
</dbReference>
<dbReference type="GO" id="GO:0005524">
    <property type="term" value="F:ATP binding"/>
    <property type="evidence" value="ECO:0007669"/>
    <property type="project" value="UniProtKB-KW"/>
</dbReference>
<feature type="domain" description="Peptidase C76" evidence="4">
    <location>
        <begin position="141"/>
        <end position="290"/>
    </location>
</feature>
<dbReference type="GO" id="GO:0000723">
    <property type="term" value="P:telomere maintenance"/>
    <property type="evidence" value="ECO:0007669"/>
    <property type="project" value="InterPro"/>
</dbReference>
<dbReference type="SUPFAM" id="SSF54001">
    <property type="entry name" value="Cysteine proteinases"/>
    <property type="match status" value="1"/>
</dbReference>
<feature type="domain" description="DNA helicase Pif1-like DEAD-box helicase" evidence="5">
    <location>
        <begin position="1641"/>
        <end position="1857"/>
    </location>
</feature>
<dbReference type="OrthoDB" id="7916681at2759"/>
<feature type="compositionally biased region" description="Acidic residues" evidence="3">
    <location>
        <begin position="1452"/>
        <end position="1463"/>
    </location>
</feature>
<feature type="coiled-coil region" evidence="2">
    <location>
        <begin position="1537"/>
        <end position="1571"/>
    </location>
</feature>
<dbReference type="InterPro" id="IPR010285">
    <property type="entry name" value="DNA_helicase_pif1-like_DEAD"/>
</dbReference>
<dbReference type="SUPFAM" id="SSF52540">
    <property type="entry name" value="P-loop containing nucleoside triphosphate hydrolases"/>
    <property type="match status" value="2"/>
</dbReference>
<dbReference type="EC" id="5.6.2.3" evidence="1"/>
<feature type="region of interest" description="Disordered" evidence="3">
    <location>
        <begin position="1441"/>
        <end position="1465"/>
    </location>
</feature>
<feature type="region of interest" description="Disordered" evidence="3">
    <location>
        <begin position="832"/>
        <end position="852"/>
    </location>
</feature>
<dbReference type="InterPro" id="IPR051055">
    <property type="entry name" value="PIF1_helicase"/>
</dbReference>
<sequence length="2028" mass="236126">MPRRKNWKRSKAIMGAANPMTKTGDQHSVDDREEESALIYKNRKTNAPCGNTIENEPEESVLPKNRKTEHAPYGKTEQIVHFTSCRKTEQIANYAPCGKTRTILTDTKSKNTKEYANDTPMNYSIINALHIFDNVTLTFGSFDQFDGRFSNFTRGNQCTCNCLIYLAFATKNIDDQQYNLDDILEIGDQVYLKTVQNLKQEGRFRNMLLTLNEIPNVFEIRGQKIIVERKNVLFGTAVQFDSTNDFLTLQEALVEAFEKAKAALVMIGAICSGVYFDNDTYFFFDSHSHDKSGLYEPRESKGMSILIGFRDIQSLVNYMYSHYTSMHIDLQSQYEILPVKLIDMDNSLVLQRQINSYFKDQNRRNIIQISTKALTDECDKRKVYMKTYMQRRREDPYIHQRELNAKQKAREDDEVRQKELDAKRKTRRDDVVRQKELDAKRKTRKDDEVRQKAVDAKRKTRRDDEVRQKELDAKRKTRRDDEVRQKELNAKRKTRQDDEVRQKALDAKRKTRRDDEVRQKELDAKRKTRRDDEVRQKELDAKRKTRRDDEVRQKELDAKRKMRRDDEVRQKELDAKRKMRRDDEVRQKELDAKRKMRRDDEVRQKELDAKRKARKDDQVNEKERLCKQASRNRDRSKIRNYDRSVKSQKRKAEEFACHESKLKKQKQQGSSLEQCIDIFSKNIIEGPTYLCTSCTQTWFSNSVVNACRIKQTVKGDLKQCFTDRKSVNNIEWICNTCLQSIRQNKIPRLSVANKMGFPVKPIELNLYPLEERLLSLRIPFMQIRLLPRGGQLSVKGNVVNVPVDVQPTINSLPHTLEKSDQNWIREITAVQNNDESEVANNTSNEDEETSTGDKFDEINEEELHAGNTDTLLDEVFDETSNTGSSQYVFAPGEGQRPLSLYNDTDAEYLAFPSIFCGQRRPDSKERLVSVHYSDIVKWELRSVDRRVAQSVPNLFFKLKKIQMKHINDRVNLALRRCKSEGKKWTVRDFLNPSTVNDIVKLDEGYYIFRSLRNSPVYLEKRKKDVFAMIRQLGLPTWFGSFSSADTNWKDLLRILGKLNDGKYYSDDELDQMDWNTKSRLVQKDPVTCSRFFDYRVQQFIKTVLQSDHDPIGKVIDYFYRVEFQQRGSPHIHMLIWIENAPIYEQDSNEDLVQFIDKYVSCSLSSAPSDLVSLQVHKHSKTCRTKGRPICRFGFPLPPLDETVILEPLDEDIDKYKAIYKEVQTKVDSLYTMDNVEDITFDELLNNVLQLSREDYIKAIRSNLSSAKVFLKRKPSEVRVNPYMKALLPAWKANHDLQFVLDPYACAVYIVSYISKSQKGMSGLLDQAAKEAREGNLDLKRQVRHIGNYFTNSVETCAQEAVYLLLQMPLTKATRHVVFINTSPPDKRTFLLKQTSELEKLSPDSTDVESNNDIKRYSKRPALLQNWCLADYISQLEVKFPASDDEQNKSESENESETEDELEMSNENHRKIKITLKNGIIIRQRKSQKVIRYVRYNRKTDSENFYRERLLLFYPWRNEQSDLKGTNETYESMYNSVRRIVESKAKQYEHNVEKLDKAIEEAENDCHQYDEIAPGTQQVELEDVEEGSTEADQYVHFNPDRPTEHRHYDISEEVGVAARTIDVKNHANRIEDDDYYKLIRSLNNKQREFFLHVLTWIKRKCDPLYLFLTGGAGVGKSVVVKALFQALHRHLCSTEGEDPDDIRILLCAPTGKAAYNINGLTIHNAFQIQPNKGLNQSLSCDVLNTLRMKYRNLSVVMIDEISMVGNKMFSLLDARLKKIKGSNQIFGGVSVIAIGDFFQLKPVFDGWIFQDLNKGISALSPNLWKELFKVHELTQIMRQKDDIEFAELLNRLRLNNLNDNDFAILDTRTVRIEDQSYNKNSTHLFVQNDLVDKFNNKFITNLTSEKVSVKAVDTVVGDFSPPIKAKLISSLPGKQSDTANLAKEVELAIGMKYDLTANIEVTDGLTNGSSCQVKLFEYKTKSQRPSIVWVKFNDEKIGTNTRKKYNHLYSQNIDKRWTPVFDIKRSFSL</sequence>
<dbReference type="InterPro" id="IPR046700">
    <property type="entry name" value="DUF6570"/>
</dbReference>
<organism evidence="8 9">
    <name type="scientific">Mytilus galloprovincialis</name>
    <name type="common">Mediterranean mussel</name>
    <dbReference type="NCBI Taxonomy" id="29158"/>
    <lineage>
        <taxon>Eukaryota</taxon>
        <taxon>Metazoa</taxon>
        <taxon>Spiralia</taxon>
        <taxon>Lophotrochozoa</taxon>
        <taxon>Mollusca</taxon>
        <taxon>Bivalvia</taxon>
        <taxon>Autobranchia</taxon>
        <taxon>Pteriomorphia</taxon>
        <taxon>Mytilida</taxon>
        <taxon>Mytiloidea</taxon>
        <taxon>Mytilidae</taxon>
        <taxon>Mytilinae</taxon>
        <taxon>Mytilus</taxon>
    </lineage>
</organism>
<evidence type="ECO:0000256" key="3">
    <source>
        <dbReference type="SAM" id="MobiDB-lite"/>
    </source>
</evidence>
<reference evidence="8" key="1">
    <citation type="submission" date="2018-11" db="EMBL/GenBank/DDBJ databases">
        <authorList>
            <person name="Alioto T."/>
            <person name="Alioto T."/>
        </authorList>
    </citation>
    <scope>NUCLEOTIDE SEQUENCE</scope>
</reference>
<dbReference type="GO" id="GO:0016787">
    <property type="term" value="F:hydrolase activity"/>
    <property type="evidence" value="ECO:0007669"/>
    <property type="project" value="UniProtKB-KW"/>
</dbReference>
<evidence type="ECO:0000259" key="4">
    <source>
        <dbReference type="Pfam" id="PF04843"/>
    </source>
</evidence>
<dbReference type="GO" id="GO:0006281">
    <property type="term" value="P:DNA repair"/>
    <property type="evidence" value="ECO:0007669"/>
    <property type="project" value="UniProtKB-KW"/>
</dbReference>
<dbReference type="Pfam" id="PF04843">
    <property type="entry name" value="Herpes_teg_N"/>
    <property type="match status" value="1"/>
</dbReference>
<name>A0A8B6FIJ1_MYTGA</name>
<protein>
    <recommendedName>
        <fullName evidence="1">ATP-dependent DNA helicase</fullName>
        <ecNumber evidence="1">5.6.2.3</ecNumber>
    </recommendedName>
</protein>
<feature type="domain" description="Helitron helicase-like" evidence="6">
    <location>
        <begin position="999"/>
        <end position="1135"/>
    </location>
</feature>
<keyword evidence="1" id="KW-0227">DNA damage</keyword>
<dbReference type="Gene3D" id="3.90.70.120">
    <property type="match status" value="1"/>
</dbReference>
<comment type="cofactor">
    <cofactor evidence="1">
        <name>Mg(2+)</name>
        <dbReference type="ChEBI" id="CHEBI:18420"/>
    </cofactor>
</comment>
<dbReference type="Pfam" id="PF14214">
    <property type="entry name" value="Helitron_like_N"/>
    <property type="match status" value="1"/>
</dbReference>
<dbReference type="Pfam" id="PF20209">
    <property type="entry name" value="DUF6570"/>
    <property type="match status" value="1"/>
</dbReference>
<feature type="region of interest" description="Disordered" evidence="3">
    <location>
        <begin position="48"/>
        <end position="72"/>
    </location>
</feature>
<comment type="caution">
    <text evidence="8">The sequence shown here is derived from an EMBL/GenBank/DDBJ whole genome shotgun (WGS) entry which is preliminary data.</text>
</comment>